<protein>
    <submittedName>
        <fullName evidence="2">Glycosyltransferase</fullName>
    </submittedName>
</protein>
<dbReference type="InterPro" id="IPR029044">
    <property type="entry name" value="Nucleotide-diphossugar_trans"/>
</dbReference>
<reference evidence="2" key="1">
    <citation type="submission" date="2022-07" db="EMBL/GenBank/DDBJ databases">
        <title>Faecal culturing of patients with breast cancer.</title>
        <authorList>
            <person name="Teng N.M.Y."/>
            <person name="Kiu R."/>
            <person name="Evans R."/>
            <person name="Baker D.J."/>
            <person name="Zenner C."/>
            <person name="Robinson S.D."/>
            <person name="Hall L.J."/>
        </authorList>
    </citation>
    <scope>NUCLEOTIDE SEQUENCE</scope>
    <source>
        <strain evidence="2">LH1062</strain>
    </source>
</reference>
<proteinExistence type="predicted"/>
<evidence type="ECO:0000313" key="3">
    <source>
        <dbReference type="Proteomes" id="UP001060112"/>
    </source>
</evidence>
<keyword evidence="3" id="KW-1185">Reference proteome</keyword>
<feature type="domain" description="Glycosyltransferase 2-like" evidence="1">
    <location>
        <begin position="3"/>
        <end position="132"/>
    </location>
</feature>
<dbReference type="EMBL" id="CP101620">
    <property type="protein sequence ID" value="UTY38141.1"/>
    <property type="molecule type" value="Genomic_DNA"/>
</dbReference>
<sequence>MFSIVIPIYNVQDYLKECLESLLCQDKLNIEVLLIDDGSTDCSSQIAQNYAHRYPHIFKYFRKENGGLSDARNYAIPFAKNEYLFFIDSDDAITKDSLAELEKIINEKHPDLLIFDYFNKWEDKSEIVHLSDQNSGFISKKDYLLMNPAAWNKIIRAEIVKSHHMYFPKGLWYEDRATTGNYINYCQSIYYLHTPLYYYRQRQNSIMKQNNYNPKMLDIITAMENFDKQVSDTYFKDEKEYLFISNLLFQNSLRLIPFMRIKEMKKCYLILKEQYPNWKKNKYFKQQSKGYKILCYLISMKCYRLSKILIDMKMKG</sequence>
<dbReference type="PANTHER" id="PTHR22916:SF3">
    <property type="entry name" value="UDP-GLCNAC:BETAGAL BETA-1,3-N-ACETYLGLUCOSAMINYLTRANSFERASE-LIKE PROTEIN 1"/>
    <property type="match status" value="1"/>
</dbReference>
<name>A0ABY5HYI9_9FIRM</name>
<dbReference type="RefSeq" id="WP_290138268.1">
    <property type="nucleotide sequence ID" value="NZ_CP101620.1"/>
</dbReference>
<dbReference type="CDD" id="cd00761">
    <property type="entry name" value="Glyco_tranf_GTA_type"/>
    <property type="match status" value="1"/>
</dbReference>
<dbReference type="InterPro" id="IPR001173">
    <property type="entry name" value="Glyco_trans_2-like"/>
</dbReference>
<dbReference type="Pfam" id="PF00535">
    <property type="entry name" value="Glycos_transf_2"/>
    <property type="match status" value="1"/>
</dbReference>
<dbReference type="SUPFAM" id="SSF53448">
    <property type="entry name" value="Nucleotide-diphospho-sugar transferases"/>
    <property type="match status" value="1"/>
</dbReference>
<evidence type="ECO:0000259" key="1">
    <source>
        <dbReference type="Pfam" id="PF00535"/>
    </source>
</evidence>
<dbReference type="Proteomes" id="UP001060112">
    <property type="component" value="Chromosome"/>
</dbReference>
<dbReference type="PANTHER" id="PTHR22916">
    <property type="entry name" value="GLYCOSYLTRANSFERASE"/>
    <property type="match status" value="1"/>
</dbReference>
<evidence type="ECO:0000313" key="2">
    <source>
        <dbReference type="EMBL" id="UTY38141.1"/>
    </source>
</evidence>
<accession>A0ABY5HYI9</accession>
<gene>
    <name evidence="2" type="ORF">NMU03_10625</name>
</gene>
<organism evidence="2 3">
    <name type="scientific">Allocoprobacillus halotolerans</name>
    <dbReference type="NCBI Taxonomy" id="2944914"/>
    <lineage>
        <taxon>Bacteria</taxon>
        <taxon>Bacillati</taxon>
        <taxon>Bacillota</taxon>
        <taxon>Erysipelotrichia</taxon>
        <taxon>Erysipelotrichales</taxon>
        <taxon>Erysipelotrichaceae</taxon>
        <taxon>Allocoprobacillus</taxon>
    </lineage>
</organism>
<dbReference type="Gene3D" id="3.90.550.10">
    <property type="entry name" value="Spore Coat Polysaccharide Biosynthesis Protein SpsA, Chain A"/>
    <property type="match status" value="1"/>
</dbReference>